<keyword evidence="3" id="KW-1185">Reference proteome</keyword>
<comment type="caution">
    <text evidence="2">The sequence shown here is derived from an EMBL/GenBank/DDBJ whole genome shotgun (WGS) entry which is preliminary data.</text>
</comment>
<dbReference type="OrthoDB" id="9812722at2"/>
<dbReference type="EMBL" id="QPII01000002">
    <property type="protein sequence ID" value="RCV90903.1"/>
    <property type="molecule type" value="Genomic_DNA"/>
</dbReference>
<dbReference type="Pfam" id="PF12118">
    <property type="entry name" value="SprA-related"/>
    <property type="match status" value="1"/>
</dbReference>
<name>A0A368U767_9GAMM</name>
<sequence length="239" mass="24769">MHASTVIGPVPFSSSSWQPGAGLVGNADAARRVGEPANGEAAGRAAEDATQGKVAEAEAPQKSNGERLSQEELRQLDQLKTIDREVRQHELAHQVAGGQYTGAVSYQFERGPDGQRYAVAGEVPIDYGPVPGDPRATIGKMQQVISAALAPADPSPKDHQIAAQARQHLLTATLELAQQASARHSAERPEPNTSEATASSQASGSGTLESSKISLSNYDIIARAAIGSGTSTGKLSGKA</sequence>
<proteinExistence type="predicted"/>
<dbReference type="Proteomes" id="UP000252405">
    <property type="component" value="Unassembled WGS sequence"/>
</dbReference>
<evidence type="ECO:0000313" key="3">
    <source>
        <dbReference type="Proteomes" id="UP000252405"/>
    </source>
</evidence>
<feature type="region of interest" description="Disordered" evidence="1">
    <location>
        <begin position="179"/>
        <end position="210"/>
    </location>
</feature>
<dbReference type="RefSeq" id="WP_114477543.1">
    <property type="nucleotide sequence ID" value="NZ_QPII01000002.1"/>
</dbReference>
<dbReference type="InterPro" id="IPR021973">
    <property type="entry name" value="SprA-related"/>
</dbReference>
<evidence type="ECO:0008006" key="4">
    <source>
        <dbReference type="Google" id="ProtNLM"/>
    </source>
</evidence>
<feature type="compositionally biased region" description="Low complexity" evidence="1">
    <location>
        <begin position="193"/>
        <end position="207"/>
    </location>
</feature>
<protein>
    <recommendedName>
        <fullName evidence="4">SprA-related family protein</fullName>
    </recommendedName>
</protein>
<evidence type="ECO:0000256" key="1">
    <source>
        <dbReference type="SAM" id="MobiDB-lite"/>
    </source>
</evidence>
<evidence type="ECO:0000313" key="2">
    <source>
        <dbReference type="EMBL" id="RCV90903.1"/>
    </source>
</evidence>
<gene>
    <name evidence="2" type="ORF">DU505_03090</name>
</gene>
<organism evidence="2 3">
    <name type="scientific">Billgrantia montanilacus</name>
    <dbReference type="NCBI Taxonomy" id="2282305"/>
    <lineage>
        <taxon>Bacteria</taxon>
        <taxon>Pseudomonadati</taxon>
        <taxon>Pseudomonadota</taxon>
        <taxon>Gammaproteobacteria</taxon>
        <taxon>Oceanospirillales</taxon>
        <taxon>Halomonadaceae</taxon>
        <taxon>Billgrantia</taxon>
    </lineage>
</organism>
<feature type="region of interest" description="Disordered" evidence="1">
    <location>
        <begin position="1"/>
        <end position="68"/>
    </location>
</feature>
<accession>A0A368U767</accession>
<dbReference type="AlphaFoldDB" id="A0A368U767"/>
<reference evidence="2 3" key="1">
    <citation type="submission" date="2018-07" db="EMBL/GenBank/DDBJ databases">
        <title>Halomonas montanilacus sp. nov., isolated from Lake Pengyan on Tibetan Plateau.</title>
        <authorList>
            <person name="Lu H."/>
            <person name="Xing P."/>
            <person name="Wu Q."/>
        </authorList>
    </citation>
    <scope>NUCLEOTIDE SEQUENCE [LARGE SCALE GENOMIC DNA]</scope>
    <source>
        <strain evidence="2 3">PYC7W</strain>
    </source>
</reference>